<organism evidence="2 3">
    <name type="scientific">Turnera subulata</name>
    <dbReference type="NCBI Taxonomy" id="218843"/>
    <lineage>
        <taxon>Eukaryota</taxon>
        <taxon>Viridiplantae</taxon>
        <taxon>Streptophyta</taxon>
        <taxon>Embryophyta</taxon>
        <taxon>Tracheophyta</taxon>
        <taxon>Spermatophyta</taxon>
        <taxon>Magnoliopsida</taxon>
        <taxon>eudicotyledons</taxon>
        <taxon>Gunneridae</taxon>
        <taxon>Pentapetalae</taxon>
        <taxon>rosids</taxon>
        <taxon>fabids</taxon>
        <taxon>Malpighiales</taxon>
        <taxon>Passifloraceae</taxon>
        <taxon>Turnera</taxon>
    </lineage>
</organism>
<gene>
    <name evidence="2" type="ORF">Tsubulata_000188</name>
</gene>
<sequence>MDGAPNPNPSPPLNPSPPPLLLLPRSPRHERRCGGPRPIQERHRVRLRLRRRVLRQGYARRLLPRLRRVQALPLGAPPREQRQGA</sequence>
<evidence type="ECO:0000313" key="3">
    <source>
        <dbReference type="Proteomes" id="UP001141552"/>
    </source>
</evidence>
<comment type="caution">
    <text evidence="2">The sequence shown here is derived from an EMBL/GenBank/DDBJ whole genome shotgun (WGS) entry which is preliminary data.</text>
</comment>
<feature type="compositionally biased region" description="Pro residues" evidence="1">
    <location>
        <begin position="1"/>
        <end position="21"/>
    </location>
</feature>
<dbReference type="AlphaFoldDB" id="A0A9Q0GDV6"/>
<accession>A0A9Q0GDV6</accession>
<keyword evidence="3" id="KW-1185">Reference proteome</keyword>
<dbReference type="EMBL" id="JAKUCV010001068">
    <property type="protein sequence ID" value="KAJ4847853.1"/>
    <property type="molecule type" value="Genomic_DNA"/>
</dbReference>
<evidence type="ECO:0000313" key="2">
    <source>
        <dbReference type="EMBL" id="KAJ4847853.1"/>
    </source>
</evidence>
<feature type="region of interest" description="Disordered" evidence="1">
    <location>
        <begin position="1"/>
        <end position="39"/>
    </location>
</feature>
<protein>
    <submittedName>
        <fullName evidence="2">Uncharacterized protein</fullName>
    </submittedName>
</protein>
<name>A0A9Q0GDV6_9ROSI</name>
<reference evidence="2" key="1">
    <citation type="submission" date="2022-02" db="EMBL/GenBank/DDBJ databases">
        <authorList>
            <person name="Henning P.M."/>
            <person name="McCubbin A.G."/>
            <person name="Shore J.S."/>
        </authorList>
    </citation>
    <scope>NUCLEOTIDE SEQUENCE</scope>
    <source>
        <strain evidence="2">F60SS</strain>
        <tissue evidence="2">Leaves</tissue>
    </source>
</reference>
<evidence type="ECO:0000256" key="1">
    <source>
        <dbReference type="SAM" id="MobiDB-lite"/>
    </source>
</evidence>
<reference evidence="2" key="2">
    <citation type="journal article" date="2023" name="Plants (Basel)">
        <title>Annotation of the Turnera subulata (Passifloraceae) Draft Genome Reveals the S-Locus Evolved after the Divergence of Turneroideae from Passifloroideae in a Stepwise Manner.</title>
        <authorList>
            <person name="Henning P.M."/>
            <person name="Roalson E.H."/>
            <person name="Mir W."/>
            <person name="McCubbin A.G."/>
            <person name="Shore J.S."/>
        </authorList>
    </citation>
    <scope>NUCLEOTIDE SEQUENCE</scope>
    <source>
        <strain evidence="2">F60SS</strain>
    </source>
</reference>
<proteinExistence type="predicted"/>
<dbReference type="Proteomes" id="UP001141552">
    <property type="component" value="Unassembled WGS sequence"/>
</dbReference>
<feature type="non-terminal residue" evidence="2">
    <location>
        <position position="1"/>
    </location>
</feature>